<dbReference type="GO" id="GO:0032259">
    <property type="term" value="P:methylation"/>
    <property type="evidence" value="ECO:0007669"/>
    <property type="project" value="UniProtKB-KW"/>
</dbReference>
<evidence type="ECO:0000256" key="2">
    <source>
        <dbReference type="ARBA" id="ARBA00022603"/>
    </source>
</evidence>
<evidence type="ECO:0000313" key="6">
    <source>
        <dbReference type="EMBL" id="KAJ7759150.1"/>
    </source>
</evidence>
<dbReference type="SUPFAM" id="SSF53335">
    <property type="entry name" value="S-adenosyl-L-methionine-dependent methyltransferases"/>
    <property type="match status" value="1"/>
</dbReference>
<dbReference type="PANTHER" id="PTHR43667">
    <property type="entry name" value="CYCLOPROPANE-FATTY-ACYL-PHOSPHOLIPID SYNTHASE"/>
    <property type="match status" value="1"/>
</dbReference>
<dbReference type="Gene3D" id="3.40.50.150">
    <property type="entry name" value="Vaccinia Virus protein VP39"/>
    <property type="match status" value="1"/>
</dbReference>
<dbReference type="GO" id="GO:0008168">
    <property type="term" value="F:methyltransferase activity"/>
    <property type="evidence" value="ECO:0007669"/>
    <property type="project" value="UniProtKB-KW"/>
</dbReference>
<sequence length="459" mass="51998">MRHLHSWTFRSQLFDSHRFAKKFLNLLQGYARNSSIYVLRRGLVKGELIIEDNEGVHHFGTAQPGREPVVLKVINADMWTRIYLSHDLGLSEAYMTGDFEVSSLQGLLNLWLDNRDGLAGLMNTISAVCARYSALAITTLGRQSLNMAKENVVVAYDVSNEFMACFLSKEMMYSCAIWGEGEGGPRGDLVSGSKPGDLEAAQHRKIHTLLKKARVRPGHKLLEIGSGWGALALEAAKLGCEVDTITLSAEQKKIVEERARIAGLGHLIRVHLLDYRNLPKEFENKFDAFVSCEMIEAVGPAHLGEYFSMINWAMKKDRATVVITATAQPEHRYQTYQPDDFGRHYHWPNCHLPSATSLIMGVHKTVPGKFVVHNVEDHGIHYPRTLREWGRRLESNFKGKVVEELQETYPDLHDLKKLQAFIKRWHYMFVYAAVGYARAYTSLICWTFARAENVSESCA</sequence>
<keyword evidence="7" id="KW-1185">Reference proteome</keyword>
<dbReference type="PIRSF" id="PIRSF003085">
    <property type="entry name" value="CMAS"/>
    <property type="match status" value="1"/>
</dbReference>
<organism evidence="6 7">
    <name type="scientific">Mycena metata</name>
    <dbReference type="NCBI Taxonomy" id="1033252"/>
    <lineage>
        <taxon>Eukaryota</taxon>
        <taxon>Fungi</taxon>
        <taxon>Dikarya</taxon>
        <taxon>Basidiomycota</taxon>
        <taxon>Agaricomycotina</taxon>
        <taxon>Agaricomycetes</taxon>
        <taxon>Agaricomycetidae</taxon>
        <taxon>Agaricales</taxon>
        <taxon>Marasmiineae</taxon>
        <taxon>Mycenaceae</taxon>
        <taxon>Mycena</taxon>
    </lineage>
</organism>
<evidence type="ECO:0000256" key="5">
    <source>
        <dbReference type="ARBA" id="ARBA00023098"/>
    </source>
</evidence>
<evidence type="ECO:0000256" key="4">
    <source>
        <dbReference type="ARBA" id="ARBA00022691"/>
    </source>
</evidence>
<evidence type="ECO:0000256" key="3">
    <source>
        <dbReference type="ARBA" id="ARBA00022679"/>
    </source>
</evidence>
<keyword evidence="2" id="KW-0489">Methyltransferase</keyword>
<keyword evidence="4" id="KW-0949">S-adenosyl-L-methionine</keyword>
<name>A0AAD7J886_9AGAR</name>
<gene>
    <name evidence="6" type="ORF">B0H16DRAFT_1534528</name>
</gene>
<evidence type="ECO:0000256" key="1">
    <source>
        <dbReference type="ARBA" id="ARBA00010815"/>
    </source>
</evidence>
<dbReference type="AlphaFoldDB" id="A0AAD7J886"/>
<evidence type="ECO:0000313" key="7">
    <source>
        <dbReference type="Proteomes" id="UP001215598"/>
    </source>
</evidence>
<protein>
    <submittedName>
        <fullName evidence="6">Cyclopropane fatty acid synthase</fullName>
    </submittedName>
</protein>
<comment type="caution">
    <text evidence="6">The sequence shown here is derived from an EMBL/GenBank/DDBJ whole genome shotgun (WGS) entry which is preliminary data.</text>
</comment>
<dbReference type="EMBL" id="JARKIB010000040">
    <property type="protein sequence ID" value="KAJ7759150.1"/>
    <property type="molecule type" value="Genomic_DNA"/>
</dbReference>
<keyword evidence="5" id="KW-0443">Lipid metabolism</keyword>
<dbReference type="InterPro" id="IPR050723">
    <property type="entry name" value="CFA/CMAS"/>
</dbReference>
<dbReference type="GO" id="GO:0008610">
    <property type="term" value="P:lipid biosynthetic process"/>
    <property type="evidence" value="ECO:0007669"/>
    <property type="project" value="InterPro"/>
</dbReference>
<proteinExistence type="inferred from homology"/>
<dbReference type="CDD" id="cd02440">
    <property type="entry name" value="AdoMet_MTases"/>
    <property type="match status" value="1"/>
</dbReference>
<dbReference type="PANTHER" id="PTHR43667:SF2">
    <property type="entry name" value="FATTY ACID C-METHYL TRANSFERASE"/>
    <property type="match status" value="1"/>
</dbReference>
<dbReference type="Pfam" id="PF02353">
    <property type="entry name" value="CMAS"/>
    <property type="match status" value="1"/>
</dbReference>
<accession>A0AAD7J886</accession>
<keyword evidence="3" id="KW-0808">Transferase</keyword>
<comment type="similarity">
    <text evidence="1">Belongs to the CFA/CMAS family.</text>
</comment>
<dbReference type="InterPro" id="IPR003333">
    <property type="entry name" value="CMAS"/>
</dbReference>
<dbReference type="InterPro" id="IPR029063">
    <property type="entry name" value="SAM-dependent_MTases_sf"/>
</dbReference>
<reference evidence="6" key="1">
    <citation type="submission" date="2023-03" db="EMBL/GenBank/DDBJ databases">
        <title>Massive genome expansion in bonnet fungi (Mycena s.s.) driven by repeated elements and novel gene families across ecological guilds.</title>
        <authorList>
            <consortium name="Lawrence Berkeley National Laboratory"/>
            <person name="Harder C.B."/>
            <person name="Miyauchi S."/>
            <person name="Viragh M."/>
            <person name="Kuo A."/>
            <person name="Thoen E."/>
            <person name="Andreopoulos B."/>
            <person name="Lu D."/>
            <person name="Skrede I."/>
            <person name="Drula E."/>
            <person name="Henrissat B."/>
            <person name="Morin E."/>
            <person name="Kohler A."/>
            <person name="Barry K."/>
            <person name="LaButti K."/>
            <person name="Morin E."/>
            <person name="Salamov A."/>
            <person name="Lipzen A."/>
            <person name="Mereny Z."/>
            <person name="Hegedus B."/>
            <person name="Baldrian P."/>
            <person name="Stursova M."/>
            <person name="Weitz H."/>
            <person name="Taylor A."/>
            <person name="Grigoriev I.V."/>
            <person name="Nagy L.G."/>
            <person name="Martin F."/>
            <person name="Kauserud H."/>
        </authorList>
    </citation>
    <scope>NUCLEOTIDE SEQUENCE</scope>
    <source>
        <strain evidence="6">CBHHK182m</strain>
    </source>
</reference>
<dbReference type="Proteomes" id="UP001215598">
    <property type="component" value="Unassembled WGS sequence"/>
</dbReference>